<accession>A0A0C9SES3</accession>
<evidence type="ECO:0000256" key="1">
    <source>
        <dbReference type="SAM" id="SignalP"/>
    </source>
</evidence>
<proteinExistence type="evidence at transcript level"/>
<organism evidence="2">
    <name type="scientific">Amblyomma americanum</name>
    <name type="common">Lone star tick</name>
    <dbReference type="NCBI Taxonomy" id="6943"/>
    <lineage>
        <taxon>Eukaryota</taxon>
        <taxon>Metazoa</taxon>
        <taxon>Ecdysozoa</taxon>
        <taxon>Arthropoda</taxon>
        <taxon>Chelicerata</taxon>
        <taxon>Arachnida</taxon>
        <taxon>Acari</taxon>
        <taxon>Parasitiformes</taxon>
        <taxon>Ixodida</taxon>
        <taxon>Ixodoidea</taxon>
        <taxon>Ixodidae</taxon>
        <taxon>Amblyomminae</taxon>
        <taxon>Amblyomma</taxon>
    </lineage>
</organism>
<sequence length="109" mass="11749">MKLTVFFLARTALLAICSTRMCILAKGDDDHIEWGPQSSGECSSSAGCGYGSCCLRDSNRRQCGPLAGIGQYCSEKKNTDGEVYEGYCPCEEPFTCGDKSEGIRICEAP</sequence>
<name>A0A0C9SES3_AMBAM</name>
<dbReference type="EMBL" id="GBZX01000932">
    <property type="protein sequence ID" value="JAG91808.1"/>
    <property type="molecule type" value="mRNA"/>
</dbReference>
<keyword evidence="1" id="KW-0732">Signal</keyword>
<dbReference type="Gene3D" id="2.10.80.10">
    <property type="entry name" value="Lipase, subunit A"/>
    <property type="match status" value="1"/>
</dbReference>
<reference evidence="2" key="1">
    <citation type="journal article" date="2015" name="PLoS ONE">
        <title>An Insight into the Sialome of the Lone Star Tick, Amblyomma americanum, with a Glimpse on Its Time Dependent Gene Expression.</title>
        <authorList>
            <person name="Karim S."/>
            <person name="Ribeiro J.M."/>
        </authorList>
    </citation>
    <scope>NUCLEOTIDE SEQUENCE</scope>
    <source>
        <tissue evidence="2">Salivary gland</tissue>
    </source>
</reference>
<evidence type="ECO:0000313" key="2">
    <source>
        <dbReference type="EMBL" id="JAG91808.1"/>
    </source>
</evidence>
<dbReference type="AlphaFoldDB" id="A0A0C9SES3"/>
<protein>
    <submittedName>
        <fullName evidence="2">Putative hainantoxin-xiv-4</fullName>
    </submittedName>
</protein>
<feature type="chain" id="PRO_5002213053" evidence="1">
    <location>
        <begin position="28"/>
        <end position="109"/>
    </location>
</feature>
<feature type="signal peptide" evidence="1">
    <location>
        <begin position="1"/>
        <end position="27"/>
    </location>
</feature>